<dbReference type="AlphaFoldDB" id="A0A1I8AIE9"/>
<sequence length="217" mass="25791">MFLFTLLCGYIIPLVYFLYSFLTTRRESSAPIEVAPEQIYEVLRSFVLTPETLEIFKNATEEELLKIKAEISVLPSWVDLGLLMEIATDLLHFVSELCEEDDRQYLANQWLQAFIFTRERLPDYFEEKDQQYDLFIACAKEFREAVLDDIAEIATDLRTYVKGINPYREFGILYFARFYVQFGVPRGMNTLMYRKRIYKMLNVIMESELKYEESMEE</sequence>
<organism evidence="1 2">
    <name type="scientific">Steinernema glaseri</name>
    <dbReference type="NCBI Taxonomy" id="37863"/>
    <lineage>
        <taxon>Eukaryota</taxon>
        <taxon>Metazoa</taxon>
        <taxon>Ecdysozoa</taxon>
        <taxon>Nematoda</taxon>
        <taxon>Chromadorea</taxon>
        <taxon>Rhabditida</taxon>
        <taxon>Tylenchina</taxon>
        <taxon>Panagrolaimomorpha</taxon>
        <taxon>Strongyloidoidea</taxon>
        <taxon>Steinernematidae</taxon>
        <taxon>Steinernema</taxon>
    </lineage>
</organism>
<reference evidence="2" key="1">
    <citation type="submission" date="2016-11" db="UniProtKB">
        <authorList>
            <consortium name="WormBaseParasite"/>
        </authorList>
    </citation>
    <scope>IDENTIFICATION</scope>
</reference>
<protein>
    <submittedName>
        <fullName evidence="2">DUF2764 family protein</fullName>
    </submittedName>
</protein>
<evidence type="ECO:0000313" key="2">
    <source>
        <dbReference type="WBParaSite" id="L893_g6284.t1"/>
    </source>
</evidence>
<dbReference type="Proteomes" id="UP000095287">
    <property type="component" value="Unplaced"/>
</dbReference>
<proteinExistence type="predicted"/>
<accession>A0A1I8AIE9</accession>
<name>A0A1I8AIE9_9BILA</name>
<dbReference type="WBParaSite" id="L893_g6284.t1">
    <property type="protein sequence ID" value="L893_g6284.t1"/>
    <property type="gene ID" value="L893_g6284"/>
</dbReference>
<evidence type="ECO:0000313" key="1">
    <source>
        <dbReference type="Proteomes" id="UP000095287"/>
    </source>
</evidence>
<keyword evidence="1" id="KW-1185">Reference proteome</keyword>